<dbReference type="AlphaFoldDB" id="K1WLE5"/>
<dbReference type="eggNOG" id="ENOG502QQEE">
    <property type="taxonomic scope" value="Eukaryota"/>
</dbReference>
<gene>
    <name evidence="3" type="ORF">MBM_08829</name>
</gene>
<reference evidence="3 4" key="1">
    <citation type="journal article" date="2012" name="BMC Genomics">
        <title>Sequencing the genome of Marssonina brunnea reveals fungus-poplar co-evolution.</title>
        <authorList>
            <person name="Zhu S."/>
            <person name="Cao Y.-Z."/>
            <person name="Jiang C."/>
            <person name="Tan B.-Y."/>
            <person name="Wang Z."/>
            <person name="Feng S."/>
            <person name="Zhang L."/>
            <person name="Su X.-H."/>
            <person name="Brejova B."/>
            <person name="Vinar T."/>
            <person name="Xu M."/>
            <person name="Wang M.-X."/>
            <person name="Zhang S.-G."/>
            <person name="Huang M.-R."/>
            <person name="Wu R."/>
            <person name="Zhou Y."/>
        </authorList>
    </citation>
    <scope>NUCLEOTIDE SEQUENCE [LARGE SCALE GENOMIC DNA]</scope>
    <source>
        <strain evidence="3 4">MB_m1</strain>
    </source>
</reference>
<dbReference type="OMA" id="SHPPGYQ"/>
<evidence type="ECO:0000313" key="4">
    <source>
        <dbReference type="Proteomes" id="UP000006753"/>
    </source>
</evidence>
<dbReference type="EMBL" id="JH921452">
    <property type="protein sequence ID" value="EKD13067.1"/>
    <property type="molecule type" value="Genomic_DNA"/>
</dbReference>
<dbReference type="Proteomes" id="UP000006753">
    <property type="component" value="Unassembled WGS sequence"/>
</dbReference>
<organism evidence="3 4">
    <name type="scientific">Marssonina brunnea f. sp. multigermtubi (strain MB_m1)</name>
    <name type="common">Marssonina leaf spot fungus</name>
    <dbReference type="NCBI Taxonomy" id="1072389"/>
    <lineage>
        <taxon>Eukaryota</taxon>
        <taxon>Fungi</taxon>
        <taxon>Dikarya</taxon>
        <taxon>Ascomycota</taxon>
        <taxon>Pezizomycotina</taxon>
        <taxon>Leotiomycetes</taxon>
        <taxon>Helotiales</taxon>
        <taxon>Drepanopezizaceae</taxon>
        <taxon>Drepanopeziza</taxon>
    </lineage>
</organism>
<dbReference type="HOGENOM" id="CLU_058869_0_0_1"/>
<feature type="compositionally biased region" description="Low complexity" evidence="2">
    <location>
        <begin position="253"/>
        <end position="269"/>
    </location>
</feature>
<proteinExistence type="predicted"/>
<feature type="compositionally biased region" description="Low complexity" evidence="2">
    <location>
        <begin position="141"/>
        <end position="162"/>
    </location>
</feature>
<feature type="compositionally biased region" description="Pro residues" evidence="2">
    <location>
        <begin position="217"/>
        <end position="238"/>
    </location>
</feature>
<feature type="region of interest" description="Disordered" evidence="2">
    <location>
        <begin position="125"/>
        <end position="327"/>
    </location>
</feature>
<feature type="compositionally biased region" description="Basic and acidic residues" evidence="2">
    <location>
        <begin position="300"/>
        <end position="309"/>
    </location>
</feature>
<feature type="region of interest" description="Disordered" evidence="2">
    <location>
        <begin position="339"/>
        <end position="362"/>
    </location>
</feature>
<dbReference type="GeneID" id="18764764"/>
<keyword evidence="4" id="KW-1185">Reference proteome</keyword>
<evidence type="ECO:0000256" key="1">
    <source>
        <dbReference type="SAM" id="Coils"/>
    </source>
</evidence>
<dbReference type="OrthoDB" id="5385910at2759"/>
<protein>
    <submittedName>
        <fullName evidence="3">Uncharacterized protein</fullName>
    </submittedName>
</protein>
<evidence type="ECO:0000256" key="2">
    <source>
        <dbReference type="SAM" id="MobiDB-lite"/>
    </source>
</evidence>
<dbReference type="InParanoid" id="K1WLE5"/>
<evidence type="ECO:0000313" key="3">
    <source>
        <dbReference type="EMBL" id="EKD13067.1"/>
    </source>
</evidence>
<feature type="coiled-coil region" evidence="1">
    <location>
        <begin position="26"/>
        <end position="53"/>
    </location>
</feature>
<accession>K1WLE5</accession>
<keyword evidence="1" id="KW-0175">Coiled coil</keyword>
<dbReference type="KEGG" id="mbe:MBM_08829"/>
<name>K1WLE5_MARBU</name>
<sequence>MPSETVCVCNLPAAPNFAAHLLEHTAAKEEFIIEQYTQVLEAAEDQYLRLGELLMETEKGSFEARALQGVLDHVRETMVRNEESLRMVRESLWKKFEKDDGEARLSTMSGIPVYTSSPITATKASGTTTQTAASPQNFPLATSTTSASTPRSTSTGASASSSIYPQAKPGAAAISDPTAAAQSYAPAQPTPTTRTGDMQPPAPQPGAVPTPLNRSVVPPPPKAGETYQPPPTAAPMPPQMGYAPPTMTYGSQPLKSSTSTTNTPSVPYPVGIPSAADDPRRSLEHPPGYHQDVYASELTSDQRRAHEAELANSSSVFGSLDNGSAGGFEADGVWNTAKKWAQQAGEKISATEQEVWKKINKN</sequence>